<accession>A0A5B8XCL9</accession>
<dbReference type="EC" id="2.1.2.9" evidence="2"/>
<evidence type="ECO:0000259" key="5">
    <source>
        <dbReference type="Pfam" id="PF00551"/>
    </source>
</evidence>
<dbReference type="OrthoDB" id="9802815at2"/>
<dbReference type="Proteomes" id="UP000321934">
    <property type="component" value="Chromosome"/>
</dbReference>
<proteinExistence type="inferred from homology"/>
<dbReference type="Pfam" id="PF00551">
    <property type="entry name" value="Formyl_trans_N"/>
    <property type="match status" value="1"/>
</dbReference>
<evidence type="ECO:0000256" key="4">
    <source>
        <dbReference type="ARBA" id="ARBA00022917"/>
    </source>
</evidence>
<comment type="similarity">
    <text evidence="1">Belongs to the Fmt family.</text>
</comment>
<dbReference type="PANTHER" id="PTHR11138">
    <property type="entry name" value="METHIONYL-TRNA FORMYLTRANSFERASE"/>
    <property type="match status" value="1"/>
</dbReference>
<feature type="domain" description="Formyl transferase N-terminal" evidence="5">
    <location>
        <begin position="1"/>
        <end position="175"/>
    </location>
</feature>
<gene>
    <name evidence="7" type="ORF">Deia_00291</name>
</gene>
<dbReference type="InterPro" id="IPR036477">
    <property type="entry name" value="Formyl_transf_N_sf"/>
</dbReference>
<dbReference type="AlphaFoldDB" id="A0A5B8XCL9"/>
<dbReference type="InterPro" id="IPR011034">
    <property type="entry name" value="Formyl_transferase-like_C_sf"/>
</dbReference>
<protein>
    <recommendedName>
        <fullName evidence="2">methionyl-tRNA formyltransferase</fullName>
        <ecNumber evidence="2">2.1.2.9</ecNumber>
    </recommendedName>
</protein>
<sequence>MKIVFASTGEIGSQILRGLVASCHEVVAVYTSPPKEAGRGQKFVYNPVWHVANEFKIPVYTPQNFKTEDVKDEFLKIEHDIAVVFSYGFLLPDWFIFGKFQAINLHPSALPLYRGAAPVERCIENGDKYTEICTILMTKALDAGDIIEKMPINIDENWTSDDIFDQVKTHGAGIILKSLDKVKDANFATKPQESGHTYAKKIDKSELLLNLSDSCIRNFNKIRAFTTHGYCYIVHSGERIKIISAKMEKCDVKSDKIATIGQNFELYCNDGVILPQIVQRQGKNQVKIDDFLRGWRL</sequence>
<evidence type="ECO:0000256" key="2">
    <source>
        <dbReference type="ARBA" id="ARBA00012261"/>
    </source>
</evidence>
<dbReference type="RefSeq" id="WP_146820391.1">
    <property type="nucleotide sequence ID" value="NZ_CP029077.1"/>
</dbReference>
<dbReference type="SUPFAM" id="SSF50486">
    <property type="entry name" value="FMT C-terminal domain-like"/>
    <property type="match status" value="1"/>
</dbReference>
<feature type="domain" description="Formyl transferase C-terminal" evidence="6">
    <location>
        <begin position="201"/>
        <end position="294"/>
    </location>
</feature>
<dbReference type="Gene3D" id="3.40.50.12230">
    <property type="match status" value="1"/>
</dbReference>
<dbReference type="PANTHER" id="PTHR11138:SF5">
    <property type="entry name" value="METHIONYL-TRNA FORMYLTRANSFERASE, MITOCHONDRIAL"/>
    <property type="match status" value="1"/>
</dbReference>
<keyword evidence="8" id="KW-1185">Reference proteome</keyword>
<dbReference type="InterPro" id="IPR005793">
    <property type="entry name" value="Formyl_trans_C"/>
</dbReference>
<dbReference type="Pfam" id="PF02911">
    <property type="entry name" value="Formyl_trans_C"/>
    <property type="match status" value="1"/>
</dbReference>
<evidence type="ECO:0000259" key="6">
    <source>
        <dbReference type="Pfam" id="PF02911"/>
    </source>
</evidence>
<name>A0A5B8XCL9_9RICK</name>
<evidence type="ECO:0000256" key="3">
    <source>
        <dbReference type="ARBA" id="ARBA00022679"/>
    </source>
</evidence>
<evidence type="ECO:0000256" key="1">
    <source>
        <dbReference type="ARBA" id="ARBA00010699"/>
    </source>
</evidence>
<dbReference type="InterPro" id="IPR041711">
    <property type="entry name" value="Met-tRNA-FMT_N"/>
</dbReference>
<dbReference type="SUPFAM" id="SSF53328">
    <property type="entry name" value="Formyltransferase"/>
    <property type="match status" value="1"/>
</dbReference>
<dbReference type="EMBL" id="CP029077">
    <property type="protein sequence ID" value="QED23098.1"/>
    <property type="molecule type" value="Genomic_DNA"/>
</dbReference>
<evidence type="ECO:0000313" key="7">
    <source>
        <dbReference type="EMBL" id="QED23098.1"/>
    </source>
</evidence>
<keyword evidence="4" id="KW-0648">Protein biosynthesis</keyword>
<keyword evidence="3 7" id="KW-0808">Transferase</keyword>
<organism evidence="7 8">
    <name type="scientific">Candidatus Deianiraea vastatrix</name>
    <dbReference type="NCBI Taxonomy" id="2163644"/>
    <lineage>
        <taxon>Bacteria</taxon>
        <taxon>Pseudomonadati</taxon>
        <taxon>Pseudomonadota</taxon>
        <taxon>Alphaproteobacteria</taxon>
        <taxon>Rickettsiales</taxon>
        <taxon>Candidatus Deianiraeaceae</taxon>
        <taxon>Candidatus Deianiraea</taxon>
    </lineage>
</organism>
<dbReference type="InterPro" id="IPR002376">
    <property type="entry name" value="Formyl_transf_N"/>
</dbReference>
<evidence type="ECO:0000313" key="8">
    <source>
        <dbReference type="Proteomes" id="UP000321934"/>
    </source>
</evidence>
<reference evidence="7 8" key="1">
    <citation type="journal article" date="2019" name="ISME J.">
        <title>Deianiraea, an extracellular bacterium associated with the ciliate Paramecium, suggests an alternative scenario for the evolution of Rickettsiales.</title>
        <authorList>
            <person name="Castelli M."/>
            <person name="Sabaneyeva E."/>
            <person name="Lanzoni O."/>
            <person name="Lebedeva N."/>
            <person name="Floriano A.M."/>
            <person name="Gaiarsa S."/>
            <person name="Benken K."/>
            <person name="Modeo L."/>
            <person name="Bandi C."/>
            <person name="Potekhin A."/>
            <person name="Sassera D."/>
            <person name="Petroni G."/>
        </authorList>
    </citation>
    <scope>NUCLEOTIDE SEQUENCE [LARGE SCALE GENOMIC DNA]</scope>
    <source>
        <strain evidence="7">CyL4-1</strain>
    </source>
</reference>
<dbReference type="GO" id="GO:0004479">
    <property type="term" value="F:methionyl-tRNA formyltransferase activity"/>
    <property type="evidence" value="ECO:0007669"/>
    <property type="project" value="UniProtKB-EC"/>
</dbReference>
<dbReference type="CDD" id="cd08646">
    <property type="entry name" value="FMT_core_Met-tRNA-FMT_N"/>
    <property type="match status" value="1"/>
</dbReference>